<organism evidence="3 4">
    <name type="scientific">Lysinibacillus parviboronicapiens</name>
    <dbReference type="NCBI Taxonomy" id="436516"/>
    <lineage>
        <taxon>Bacteria</taxon>
        <taxon>Bacillati</taxon>
        <taxon>Bacillota</taxon>
        <taxon>Bacilli</taxon>
        <taxon>Bacillales</taxon>
        <taxon>Bacillaceae</taxon>
        <taxon>Lysinibacillus</taxon>
    </lineage>
</organism>
<dbReference type="InterPro" id="IPR036390">
    <property type="entry name" value="WH_DNA-bd_sf"/>
</dbReference>
<dbReference type="InterPro" id="IPR011991">
    <property type="entry name" value="ArsR-like_HTH"/>
</dbReference>
<dbReference type="InterPro" id="IPR036388">
    <property type="entry name" value="WH-like_DNA-bd_sf"/>
</dbReference>
<keyword evidence="4" id="KW-1185">Reference proteome</keyword>
<evidence type="ECO:0000256" key="1">
    <source>
        <dbReference type="ARBA" id="ARBA00023125"/>
    </source>
</evidence>
<dbReference type="CDD" id="cd00090">
    <property type="entry name" value="HTH_ARSR"/>
    <property type="match status" value="1"/>
</dbReference>
<sequence>MFHICIFSTKYSFTWMEKVHQLNLADISYHFFIYESLGELENLFIKHAQQYDGVVFSGQIPYLHIHRTLPVEATSLPTTFFDISQRDFYYKIAEVQYKDPQFSFKDSIIDFIYEENSYLDLKNWLPEEDFPYILSNTIEIFGHEQAYEVVSKRHLALWKDNKVRYSFTRLTNLYKHLEADNITPILVVPSEKSMLSTLHKLMKEIEVLQLTNSQVVTGHVIFFSAQNDVNEIEYRQIALYKAILDYKRQQGISIITFKSAIHYEIITNYMDLMKITNHLESCTLSDFLHKELPFKVKIGWGIGKTLDESRLQAEKAASFCHGNQTESFVLTKESQLIGPLNGQSQPLPIHHDAQLDEIATETNLSVFQLQKIKNVLQKLKTDTITAEDLAAHLSISTRTASRILKRLEESGYATILQNLVAKAKGRPPKLFKLEL</sequence>
<dbReference type="Pfam" id="PF08279">
    <property type="entry name" value="HTH_11"/>
    <property type="match status" value="1"/>
</dbReference>
<protein>
    <recommendedName>
        <fullName evidence="2">Helix-turn-helix type 11 domain-containing protein</fullName>
    </recommendedName>
</protein>
<comment type="caution">
    <text evidence="3">The sequence shown here is derived from an EMBL/GenBank/DDBJ whole genome shotgun (WGS) entry which is preliminary data.</text>
</comment>
<gene>
    <name evidence="3" type="ORF">ABIA69_003647</name>
</gene>
<proteinExistence type="predicted"/>
<dbReference type="SUPFAM" id="SSF46785">
    <property type="entry name" value="Winged helix' DNA-binding domain"/>
    <property type="match status" value="1"/>
</dbReference>
<dbReference type="Gene3D" id="1.10.10.10">
    <property type="entry name" value="Winged helix-like DNA-binding domain superfamily/Winged helix DNA-binding domain"/>
    <property type="match status" value="1"/>
</dbReference>
<accession>A0ABV2PND1</accession>
<reference evidence="3 4" key="1">
    <citation type="submission" date="2024-06" db="EMBL/GenBank/DDBJ databases">
        <title>Sorghum-associated microbial communities from plants grown in Nebraska, USA.</title>
        <authorList>
            <person name="Schachtman D."/>
        </authorList>
    </citation>
    <scope>NUCLEOTIDE SEQUENCE [LARGE SCALE GENOMIC DNA]</scope>
    <source>
        <strain evidence="3 4">736</strain>
    </source>
</reference>
<dbReference type="InterPro" id="IPR013196">
    <property type="entry name" value="HTH_11"/>
</dbReference>
<dbReference type="EMBL" id="JBEPSB010000020">
    <property type="protein sequence ID" value="MET4562457.1"/>
    <property type="molecule type" value="Genomic_DNA"/>
</dbReference>
<dbReference type="Proteomes" id="UP001549363">
    <property type="component" value="Unassembled WGS sequence"/>
</dbReference>
<feature type="domain" description="Helix-turn-helix type 11" evidence="2">
    <location>
        <begin position="372"/>
        <end position="412"/>
    </location>
</feature>
<evidence type="ECO:0000313" key="3">
    <source>
        <dbReference type="EMBL" id="MET4562457.1"/>
    </source>
</evidence>
<evidence type="ECO:0000313" key="4">
    <source>
        <dbReference type="Proteomes" id="UP001549363"/>
    </source>
</evidence>
<name>A0ABV2PND1_9BACI</name>
<evidence type="ECO:0000259" key="2">
    <source>
        <dbReference type="Pfam" id="PF08279"/>
    </source>
</evidence>
<keyword evidence="1" id="KW-0238">DNA-binding</keyword>
<dbReference type="RefSeq" id="WP_107923912.1">
    <property type="nucleotide sequence ID" value="NZ_CP073713.1"/>
</dbReference>